<evidence type="ECO:0000256" key="1">
    <source>
        <dbReference type="SAM" id="MobiDB-lite"/>
    </source>
</evidence>
<keyword evidence="2" id="KW-0472">Membrane</keyword>
<feature type="region of interest" description="Disordered" evidence="1">
    <location>
        <begin position="142"/>
        <end position="182"/>
    </location>
</feature>
<dbReference type="Proteomes" id="UP001437256">
    <property type="component" value="Unassembled WGS sequence"/>
</dbReference>
<accession>A0ABR2ZNU0</accession>
<proteinExistence type="predicted"/>
<evidence type="ECO:0000313" key="3">
    <source>
        <dbReference type="EMBL" id="KAL0062827.1"/>
    </source>
</evidence>
<reference evidence="3 4" key="1">
    <citation type="submission" date="2024-05" db="EMBL/GenBank/DDBJ databases">
        <title>A draft genome resource for the thread blight pathogen Marasmius tenuissimus strain MS-2.</title>
        <authorList>
            <person name="Yulfo-Soto G.E."/>
            <person name="Baruah I.K."/>
            <person name="Amoako-Attah I."/>
            <person name="Bukari Y."/>
            <person name="Meinhardt L.W."/>
            <person name="Bailey B.A."/>
            <person name="Cohen S.P."/>
        </authorList>
    </citation>
    <scope>NUCLEOTIDE SEQUENCE [LARGE SCALE GENOMIC DNA]</scope>
    <source>
        <strain evidence="3 4">MS-2</strain>
    </source>
</reference>
<feature type="region of interest" description="Disordered" evidence="1">
    <location>
        <begin position="78"/>
        <end position="119"/>
    </location>
</feature>
<dbReference type="EMBL" id="JBBXMP010000095">
    <property type="protein sequence ID" value="KAL0062827.1"/>
    <property type="molecule type" value="Genomic_DNA"/>
</dbReference>
<keyword evidence="2" id="KW-0812">Transmembrane</keyword>
<feature type="compositionally biased region" description="Low complexity" evidence="1">
    <location>
        <begin position="97"/>
        <end position="119"/>
    </location>
</feature>
<gene>
    <name evidence="3" type="ORF">AAF712_010281</name>
</gene>
<keyword evidence="4" id="KW-1185">Reference proteome</keyword>
<sequence>MFILGYNHPGLTHPVLLSTIVNTSVDVTRGVLTATFDHVAILHIDAYDLNPSIPPSGSPLPAFTVNVFDIDVLAASTSSETSSPSAGMSAPGQAQMTGSSQRTSTVQTSTPSPLSTTAVTGSVVSTQNFGSSDSTVPGVASLLGVANGGSPTTPDTEHSALNPGLPQSSYPSDDKPSGSKHQSNIAATIGATIGALAFLIFGPFLILHYRRRNEGRYWRPGRARAFHGESMIQRREENQLERKTIRNNRDSTFEPLSSTTPAPLIVNYGDVNVSAASDASHSRGDSGSTLDHTLYTNPETESGKEATSTLELASTEITHEYIRPRTDRQMEIERKIFELQGQIIRLNDQSRSSMNRSSTPMSMDPEVLNLRERVARLTELRGEEWAMELAEKVPLEMLD</sequence>
<feature type="compositionally biased region" description="Low complexity" evidence="1">
    <location>
        <begin position="78"/>
        <end position="90"/>
    </location>
</feature>
<name>A0ABR2ZNU0_9AGAR</name>
<protein>
    <submittedName>
        <fullName evidence="3">Uncharacterized protein</fullName>
    </submittedName>
</protein>
<feature type="region of interest" description="Disordered" evidence="1">
    <location>
        <begin position="276"/>
        <end position="306"/>
    </location>
</feature>
<feature type="transmembrane region" description="Helical" evidence="2">
    <location>
        <begin position="185"/>
        <end position="209"/>
    </location>
</feature>
<evidence type="ECO:0000256" key="2">
    <source>
        <dbReference type="SAM" id="Phobius"/>
    </source>
</evidence>
<keyword evidence="2" id="KW-1133">Transmembrane helix</keyword>
<comment type="caution">
    <text evidence="3">The sequence shown here is derived from an EMBL/GenBank/DDBJ whole genome shotgun (WGS) entry which is preliminary data.</text>
</comment>
<organism evidence="3 4">
    <name type="scientific">Marasmius tenuissimus</name>
    <dbReference type="NCBI Taxonomy" id="585030"/>
    <lineage>
        <taxon>Eukaryota</taxon>
        <taxon>Fungi</taxon>
        <taxon>Dikarya</taxon>
        <taxon>Basidiomycota</taxon>
        <taxon>Agaricomycotina</taxon>
        <taxon>Agaricomycetes</taxon>
        <taxon>Agaricomycetidae</taxon>
        <taxon>Agaricales</taxon>
        <taxon>Marasmiineae</taxon>
        <taxon>Marasmiaceae</taxon>
        <taxon>Marasmius</taxon>
    </lineage>
</organism>
<evidence type="ECO:0000313" key="4">
    <source>
        <dbReference type="Proteomes" id="UP001437256"/>
    </source>
</evidence>